<dbReference type="RefSeq" id="WP_205722240.1">
    <property type="nucleotide sequence ID" value="NZ_CP070608.1"/>
</dbReference>
<dbReference type="KEGG" id="fuv:JR347_01185"/>
<dbReference type="AlphaFoldDB" id="A0A975A0Y5"/>
<keyword evidence="1" id="KW-0472">Membrane</keyword>
<reference evidence="2" key="1">
    <citation type="submission" date="2021-02" db="EMBL/GenBank/DDBJ databases">
        <title>Fulvivirga sp. S481 isolated from sea water.</title>
        <authorList>
            <person name="Bae S.S."/>
            <person name="Baek K."/>
        </authorList>
    </citation>
    <scope>NUCLEOTIDE SEQUENCE</scope>
    <source>
        <strain evidence="2">S481</strain>
    </source>
</reference>
<keyword evidence="3" id="KW-1185">Reference proteome</keyword>
<dbReference type="Proteomes" id="UP000662783">
    <property type="component" value="Chromosome"/>
</dbReference>
<feature type="transmembrane region" description="Helical" evidence="1">
    <location>
        <begin position="38"/>
        <end position="60"/>
    </location>
</feature>
<evidence type="ECO:0000313" key="3">
    <source>
        <dbReference type="Proteomes" id="UP000662783"/>
    </source>
</evidence>
<name>A0A975A0Y5_9BACT</name>
<evidence type="ECO:0000256" key="1">
    <source>
        <dbReference type="SAM" id="Phobius"/>
    </source>
</evidence>
<evidence type="ECO:0000313" key="2">
    <source>
        <dbReference type="EMBL" id="QSE97731.1"/>
    </source>
</evidence>
<feature type="transmembrane region" description="Helical" evidence="1">
    <location>
        <begin position="9"/>
        <end position="26"/>
    </location>
</feature>
<proteinExistence type="predicted"/>
<protein>
    <submittedName>
        <fullName evidence="2">Uncharacterized protein</fullName>
    </submittedName>
</protein>
<feature type="transmembrane region" description="Helical" evidence="1">
    <location>
        <begin position="81"/>
        <end position="102"/>
    </location>
</feature>
<gene>
    <name evidence="2" type="ORF">JR347_01185</name>
</gene>
<dbReference type="EMBL" id="CP070608">
    <property type="protein sequence ID" value="QSE97731.1"/>
    <property type="molecule type" value="Genomic_DNA"/>
</dbReference>
<accession>A0A975A0Y5</accession>
<keyword evidence="1" id="KW-1133">Transmembrane helix</keyword>
<sequence>MIKAFAEGFNLGVVIYPICTFIYLYFWKAYSKTPYSSIISGLSIYLIHSFIELVLGFIPLEIIPNHGESFKNAGRGMFGEVVLISIPIIYISIRLLIIYVFGKYLVKVDKLKASGRYEQLLLKLKK</sequence>
<organism evidence="2 3">
    <name type="scientific">Fulvivirga lutea</name>
    <dbReference type="NCBI Taxonomy" id="2810512"/>
    <lineage>
        <taxon>Bacteria</taxon>
        <taxon>Pseudomonadati</taxon>
        <taxon>Bacteroidota</taxon>
        <taxon>Cytophagia</taxon>
        <taxon>Cytophagales</taxon>
        <taxon>Fulvivirgaceae</taxon>
        <taxon>Fulvivirga</taxon>
    </lineage>
</organism>
<keyword evidence="1" id="KW-0812">Transmembrane</keyword>